<dbReference type="OrthoDB" id="10253744at2759"/>
<keyword evidence="2" id="KW-1133">Transmembrane helix</keyword>
<sequence length="156" mass="16942">MGHWYGYVTPDDVPALLDQHIGKGEIIERLWRGQMGAATEEDGKADEHKLPNGDAKKSKKKKKHEENSTESNKDNVAACCQVGSGFTCCRDGSLEQSSVGEENKLKETIAVNEKKCLGEVSSWFGSWEQSDVLTAAAVVGAVATVAVAYSFYRRSG</sequence>
<organism evidence="3 4">
    <name type="scientific">Carpinus fangiana</name>
    <dbReference type="NCBI Taxonomy" id="176857"/>
    <lineage>
        <taxon>Eukaryota</taxon>
        <taxon>Viridiplantae</taxon>
        <taxon>Streptophyta</taxon>
        <taxon>Embryophyta</taxon>
        <taxon>Tracheophyta</taxon>
        <taxon>Spermatophyta</taxon>
        <taxon>Magnoliopsida</taxon>
        <taxon>eudicotyledons</taxon>
        <taxon>Gunneridae</taxon>
        <taxon>Pentapetalae</taxon>
        <taxon>rosids</taxon>
        <taxon>fabids</taxon>
        <taxon>Fagales</taxon>
        <taxon>Betulaceae</taxon>
        <taxon>Carpinus</taxon>
    </lineage>
</organism>
<feature type="compositionally biased region" description="Basic and acidic residues" evidence="1">
    <location>
        <begin position="41"/>
        <end position="56"/>
    </location>
</feature>
<evidence type="ECO:0000256" key="1">
    <source>
        <dbReference type="SAM" id="MobiDB-lite"/>
    </source>
</evidence>
<dbReference type="InterPro" id="IPR036249">
    <property type="entry name" value="Thioredoxin-like_sf"/>
</dbReference>
<proteinExistence type="predicted"/>
<feature type="transmembrane region" description="Helical" evidence="2">
    <location>
        <begin position="132"/>
        <end position="152"/>
    </location>
</feature>
<dbReference type="AlphaFoldDB" id="A0A5N6QVC3"/>
<gene>
    <name evidence="3" type="ORF">FH972_007364</name>
</gene>
<name>A0A5N6QVC3_9ROSI</name>
<keyword evidence="4" id="KW-1185">Reference proteome</keyword>
<dbReference type="PANTHER" id="PTHR31902">
    <property type="entry name" value="ACTIN PATCHES DISTAL PROTEIN 1"/>
    <property type="match status" value="1"/>
</dbReference>
<dbReference type="EMBL" id="CM017323">
    <property type="protein sequence ID" value="KAE8021479.1"/>
    <property type="molecule type" value="Genomic_DNA"/>
</dbReference>
<keyword evidence="2" id="KW-0812">Transmembrane</keyword>
<protein>
    <submittedName>
        <fullName evidence="3">Uncharacterized protein</fullName>
    </submittedName>
</protein>
<keyword evidence="2" id="KW-0472">Membrane</keyword>
<dbReference type="InterPro" id="IPR009737">
    <property type="entry name" value="Aim32/Apd1-like"/>
</dbReference>
<evidence type="ECO:0000256" key="2">
    <source>
        <dbReference type="SAM" id="Phobius"/>
    </source>
</evidence>
<feature type="compositionally biased region" description="Basic and acidic residues" evidence="1">
    <location>
        <begin position="64"/>
        <end position="73"/>
    </location>
</feature>
<reference evidence="3 4" key="1">
    <citation type="submission" date="2019-06" db="EMBL/GenBank/DDBJ databases">
        <title>A chromosomal-level reference genome of Carpinus fangiana (Coryloideae, Betulaceae).</title>
        <authorList>
            <person name="Yang X."/>
            <person name="Wang Z."/>
            <person name="Zhang L."/>
            <person name="Hao G."/>
            <person name="Liu J."/>
            <person name="Yang Y."/>
        </authorList>
    </citation>
    <scope>NUCLEOTIDE SEQUENCE [LARGE SCALE GENOMIC DNA]</scope>
    <source>
        <strain evidence="3">Cfa_2016G</strain>
        <tissue evidence="3">Leaf</tissue>
    </source>
</reference>
<accession>A0A5N6QVC3</accession>
<feature type="region of interest" description="Disordered" evidence="1">
    <location>
        <begin position="38"/>
        <end position="73"/>
    </location>
</feature>
<dbReference type="PANTHER" id="PTHR31902:SF10">
    <property type="entry name" value="SUCRASE_FERREDOXIN-LIKE FAMILY PROTEIN"/>
    <property type="match status" value="1"/>
</dbReference>
<dbReference type="Gene3D" id="3.40.30.10">
    <property type="entry name" value="Glutaredoxin"/>
    <property type="match status" value="1"/>
</dbReference>
<dbReference type="SUPFAM" id="SSF52833">
    <property type="entry name" value="Thioredoxin-like"/>
    <property type="match status" value="1"/>
</dbReference>
<evidence type="ECO:0000313" key="4">
    <source>
        <dbReference type="Proteomes" id="UP000327013"/>
    </source>
</evidence>
<evidence type="ECO:0000313" key="3">
    <source>
        <dbReference type="EMBL" id="KAE8021479.1"/>
    </source>
</evidence>
<dbReference type="Proteomes" id="UP000327013">
    <property type="component" value="Chromosome 3"/>
</dbReference>